<name>A0AC61QM23_9BACT</name>
<gene>
    <name evidence="1" type="ORF">E5358_13585</name>
</gene>
<protein>
    <submittedName>
        <fullName evidence="1">ATP-binding protein</fullName>
    </submittedName>
</protein>
<dbReference type="EMBL" id="SRZC01000029">
    <property type="protein sequence ID" value="TGX80155.1"/>
    <property type="molecule type" value="Genomic_DNA"/>
</dbReference>
<proteinExistence type="predicted"/>
<accession>A0AC61QM23</accession>
<keyword evidence="1" id="KW-0067">ATP-binding</keyword>
<evidence type="ECO:0000313" key="1">
    <source>
        <dbReference type="EMBL" id="TGX80155.1"/>
    </source>
</evidence>
<keyword evidence="1" id="KW-0547">Nucleotide-binding</keyword>
<organism evidence="1 2">
    <name type="scientific">Palleniella muris</name>
    <dbReference type="NCBI Taxonomy" id="3038145"/>
    <lineage>
        <taxon>Bacteria</taxon>
        <taxon>Pseudomonadati</taxon>
        <taxon>Bacteroidota</taxon>
        <taxon>Bacteroidia</taxon>
        <taxon>Bacteroidales</taxon>
        <taxon>Prevotellaceae</taxon>
        <taxon>Palleniella</taxon>
    </lineage>
</organism>
<evidence type="ECO:0000313" key="2">
    <source>
        <dbReference type="Proteomes" id="UP000308886"/>
    </source>
</evidence>
<keyword evidence="2" id="KW-1185">Reference proteome</keyword>
<sequence length="433" mass="50321">MDKKRTFQSIISLKQKDMVSRLFERDLQLPIDSGHIITVPGVRRCGKSSLMELVVSQLVERGIDKCRILWIGFDDERLRNITSDDLNDIITGYMEMYPDIEMKDVYMFFDEIQYVDGWELFVLRIFKSYCKNIFVSGSNASLLSAELSTALRGWPIEYEEFPLSFAEYCRFRNVAVEMFSEEGQAYLVRAFQGFLMDGGYPEVVLSANETLKNKLLQSYFNAMLFRDLVDRYGLTNLPAVRYFIKRVMTNLSKPTSINSIYNELKSQGIKVARERLYGLAEQCCSIYLFFRLPKYSKSIVKENSSFPKFYVVDSGLWRSVLTPQSEEKGKLLENAVYLHLRRNMSPSTKLYYYSDKKECDFVVQEYDCVKTLIQVTWSLLEGGTREREIGGLLECAKVTNCNELLIITYNEEENIELSGKTVRVIPAWRWMLA</sequence>
<reference evidence="1" key="1">
    <citation type="submission" date="2019-04" db="EMBL/GenBank/DDBJ databases">
        <title>Microbes associate with the intestines of laboratory mice.</title>
        <authorList>
            <person name="Navarre W."/>
            <person name="Wong E."/>
            <person name="Huang K."/>
            <person name="Tropini C."/>
            <person name="Ng K."/>
            <person name="Yu B."/>
        </authorList>
    </citation>
    <scope>NUCLEOTIDE SEQUENCE</scope>
    <source>
        <strain evidence="1">NM73_A23</strain>
    </source>
</reference>
<comment type="caution">
    <text evidence="1">The sequence shown here is derived from an EMBL/GenBank/DDBJ whole genome shotgun (WGS) entry which is preliminary data.</text>
</comment>
<dbReference type="Proteomes" id="UP000308886">
    <property type="component" value="Unassembled WGS sequence"/>
</dbReference>